<feature type="region of interest" description="Disordered" evidence="1">
    <location>
        <begin position="40"/>
        <end position="69"/>
    </location>
</feature>
<accession>A0A5M3MRT8</accession>
<evidence type="ECO:0000313" key="2">
    <source>
        <dbReference type="EMBL" id="EIW81464.1"/>
    </source>
</evidence>
<protein>
    <submittedName>
        <fullName evidence="2">Uncharacterized protein</fullName>
    </submittedName>
</protein>
<gene>
    <name evidence="2" type="ORF">CONPUDRAFT_82383</name>
</gene>
<evidence type="ECO:0000256" key="1">
    <source>
        <dbReference type="SAM" id="MobiDB-lite"/>
    </source>
</evidence>
<dbReference type="KEGG" id="cput:CONPUDRAFT_82383"/>
<keyword evidence="3" id="KW-1185">Reference proteome</keyword>
<name>A0A5M3MRT8_CONPW</name>
<organism evidence="2 3">
    <name type="scientific">Coniophora puteana (strain RWD-64-598)</name>
    <name type="common">Brown rot fungus</name>
    <dbReference type="NCBI Taxonomy" id="741705"/>
    <lineage>
        <taxon>Eukaryota</taxon>
        <taxon>Fungi</taxon>
        <taxon>Dikarya</taxon>
        <taxon>Basidiomycota</taxon>
        <taxon>Agaricomycotina</taxon>
        <taxon>Agaricomycetes</taxon>
        <taxon>Agaricomycetidae</taxon>
        <taxon>Boletales</taxon>
        <taxon>Coniophorineae</taxon>
        <taxon>Coniophoraceae</taxon>
        <taxon>Coniophora</taxon>
    </lineage>
</organism>
<dbReference type="RefSeq" id="XP_007768796.1">
    <property type="nucleotide sequence ID" value="XM_007770606.1"/>
</dbReference>
<dbReference type="EMBL" id="JH711578">
    <property type="protein sequence ID" value="EIW81464.1"/>
    <property type="molecule type" value="Genomic_DNA"/>
</dbReference>
<sequence length="69" mass="6942">MSVASFPFAGHIGVTLLSPLPSIPDVYLTGAMFVPAMTPKLPAGAPRADEPATPDRSSSEGAIAGISFG</sequence>
<proteinExistence type="predicted"/>
<reference evidence="3" key="1">
    <citation type="journal article" date="2012" name="Science">
        <title>The Paleozoic origin of enzymatic lignin decomposition reconstructed from 31 fungal genomes.</title>
        <authorList>
            <person name="Floudas D."/>
            <person name="Binder M."/>
            <person name="Riley R."/>
            <person name="Barry K."/>
            <person name="Blanchette R.A."/>
            <person name="Henrissat B."/>
            <person name="Martinez A.T."/>
            <person name="Otillar R."/>
            <person name="Spatafora J.W."/>
            <person name="Yadav J.S."/>
            <person name="Aerts A."/>
            <person name="Benoit I."/>
            <person name="Boyd A."/>
            <person name="Carlson A."/>
            <person name="Copeland A."/>
            <person name="Coutinho P.M."/>
            <person name="de Vries R.P."/>
            <person name="Ferreira P."/>
            <person name="Findley K."/>
            <person name="Foster B."/>
            <person name="Gaskell J."/>
            <person name="Glotzer D."/>
            <person name="Gorecki P."/>
            <person name="Heitman J."/>
            <person name="Hesse C."/>
            <person name="Hori C."/>
            <person name="Igarashi K."/>
            <person name="Jurgens J.A."/>
            <person name="Kallen N."/>
            <person name="Kersten P."/>
            <person name="Kohler A."/>
            <person name="Kuees U."/>
            <person name="Kumar T.K.A."/>
            <person name="Kuo A."/>
            <person name="LaButti K."/>
            <person name="Larrondo L.F."/>
            <person name="Lindquist E."/>
            <person name="Ling A."/>
            <person name="Lombard V."/>
            <person name="Lucas S."/>
            <person name="Lundell T."/>
            <person name="Martin R."/>
            <person name="McLaughlin D.J."/>
            <person name="Morgenstern I."/>
            <person name="Morin E."/>
            <person name="Murat C."/>
            <person name="Nagy L.G."/>
            <person name="Nolan M."/>
            <person name="Ohm R.A."/>
            <person name="Patyshakuliyeva A."/>
            <person name="Rokas A."/>
            <person name="Ruiz-Duenas F.J."/>
            <person name="Sabat G."/>
            <person name="Salamov A."/>
            <person name="Samejima M."/>
            <person name="Schmutz J."/>
            <person name="Slot J.C."/>
            <person name="St John F."/>
            <person name="Stenlid J."/>
            <person name="Sun H."/>
            <person name="Sun S."/>
            <person name="Syed K."/>
            <person name="Tsang A."/>
            <person name="Wiebenga A."/>
            <person name="Young D."/>
            <person name="Pisabarro A."/>
            <person name="Eastwood D.C."/>
            <person name="Martin F."/>
            <person name="Cullen D."/>
            <person name="Grigoriev I.V."/>
            <person name="Hibbett D.S."/>
        </authorList>
    </citation>
    <scope>NUCLEOTIDE SEQUENCE [LARGE SCALE GENOMIC DNA]</scope>
    <source>
        <strain evidence="3">RWD-64-598 SS2</strain>
    </source>
</reference>
<dbReference type="AlphaFoldDB" id="A0A5M3MRT8"/>
<dbReference type="Proteomes" id="UP000053558">
    <property type="component" value="Unassembled WGS sequence"/>
</dbReference>
<comment type="caution">
    <text evidence="2">The sequence shown here is derived from an EMBL/GenBank/DDBJ whole genome shotgun (WGS) entry which is preliminary data.</text>
</comment>
<evidence type="ECO:0000313" key="3">
    <source>
        <dbReference type="Proteomes" id="UP000053558"/>
    </source>
</evidence>
<dbReference type="GeneID" id="19210412"/>